<feature type="region of interest" description="Disordered" evidence="12">
    <location>
        <begin position="373"/>
        <end position="430"/>
    </location>
</feature>
<reference evidence="15 16" key="1">
    <citation type="journal article" date="2018" name="Sci. Data">
        <title>The draft genome sequence of cork oak.</title>
        <authorList>
            <person name="Ramos A.M."/>
            <person name="Usie A."/>
            <person name="Barbosa P."/>
            <person name="Barros P.M."/>
            <person name="Capote T."/>
            <person name="Chaves I."/>
            <person name="Simoes F."/>
            <person name="Abreu I."/>
            <person name="Carrasquinho I."/>
            <person name="Faro C."/>
            <person name="Guimaraes J.B."/>
            <person name="Mendonca D."/>
            <person name="Nobrega F."/>
            <person name="Rodrigues L."/>
            <person name="Saibo N.J.M."/>
            <person name="Varela M.C."/>
            <person name="Egas C."/>
            <person name="Matos J."/>
            <person name="Miguel C.M."/>
            <person name="Oliveira M.M."/>
            <person name="Ricardo C.P."/>
            <person name="Goncalves S."/>
        </authorList>
    </citation>
    <scope>NUCLEOTIDE SEQUENCE [LARGE SCALE GENOMIC DNA]</scope>
    <source>
        <strain evidence="16">cv. HL8</strain>
    </source>
</reference>
<keyword evidence="9 13" id="KW-0472">Membrane</keyword>
<feature type="domain" description="Protein kinase" evidence="14">
    <location>
        <begin position="93"/>
        <end position="346"/>
    </location>
</feature>
<dbReference type="Gene3D" id="3.30.200.20">
    <property type="entry name" value="Phosphorylase Kinase, domain 1"/>
    <property type="match status" value="1"/>
</dbReference>
<dbReference type="PANTHER" id="PTHR45621">
    <property type="entry name" value="OS01G0588500 PROTEIN-RELATED"/>
    <property type="match status" value="1"/>
</dbReference>
<dbReference type="FunFam" id="1.10.510.10:FF:000032">
    <property type="entry name" value="Serine/threonine-protein kinase PBS1"/>
    <property type="match status" value="1"/>
</dbReference>
<dbReference type="Pfam" id="PF00069">
    <property type="entry name" value="Pkinase"/>
    <property type="match status" value="1"/>
</dbReference>
<evidence type="ECO:0000256" key="4">
    <source>
        <dbReference type="ARBA" id="ARBA00022527"/>
    </source>
</evidence>
<dbReference type="InterPro" id="IPR000719">
    <property type="entry name" value="Prot_kinase_dom"/>
</dbReference>
<dbReference type="PROSITE" id="PS50011">
    <property type="entry name" value="PROTEIN_KINASE_DOM"/>
    <property type="match status" value="1"/>
</dbReference>
<feature type="region of interest" description="Disordered" evidence="12">
    <location>
        <begin position="42"/>
        <end position="70"/>
    </location>
</feature>
<feature type="transmembrane region" description="Helical" evidence="13">
    <location>
        <begin position="146"/>
        <end position="168"/>
    </location>
</feature>
<evidence type="ECO:0000256" key="8">
    <source>
        <dbReference type="ARBA" id="ARBA00022840"/>
    </source>
</evidence>
<keyword evidence="4 11" id="KW-0723">Serine/threonine-protein kinase</keyword>
<dbReference type="InterPro" id="IPR011009">
    <property type="entry name" value="Kinase-like_dom_sf"/>
</dbReference>
<evidence type="ECO:0000313" key="16">
    <source>
        <dbReference type="Proteomes" id="UP000237347"/>
    </source>
</evidence>
<evidence type="ECO:0000256" key="3">
    <source>
        <dbReference type="ARBA" id="ARBA00022475"/>
    </source>
</evidence>
<evidence type="ECO:0000256" key="13">
    <source>
        <dbReference type="SAM" id="Phobius"/>
    </source>
</evidence>
<evidence type="ECO:0000256" key="9">
    <source>
        <dbReference type="ARBA" id="ARBA00023136"/>
    </source>
</evidence>
<dbReference type="PROSITE" id="PS00108">
    <property type="entry name" value="PROTEIN_KINASE_ST"/>
    <property type="match status" value="1"/>
</dbReference>
<proteinExistence type="inferred from homology"/>
<evidence type="ECO:0000256" key="1">
    <source>
        <dbReference type="ARBA" id="ARBA00004236"/>
    </source>
</evidence>
<dbReference type="InterPro" id="IPR008271">
    <property type="entry name" value="Ser/Thr_kinase_AS"/>
</dbReference>
<evidence type="ECO:0000256" key="6">
    <source>
        <dbReference type="ARBA" id="ARBA00022741"/>
    </source>
</evidence>
<feature type="compositionally biased region" description="Basic and acidic residues" evidence="12">
    <location>
        <begin position="378"/>
        <end position="394"/>
    </location>
</feature>
<keyword evidence="13" id="KW-1133">Transmembrane helix</keyword>
<dbReference type="SUPFAM" id="SSF56112">
    <property type="entry name" value="Protein kinase-like (PK-like)"/>
    <property type="match status" value="1"/>
</dbReference>
<evidence type="ECO:0000256" key="12">
    <source>
        <dbReference type="SAM" id="MobiDB-lite"/>
    </source>
</evidence>
<keyword evidence="7 15" id="KW-0418">Kinase</keyword>
<keyword evidence="16" id="KW-1185">Reference proteome</keyword>
<evidence type="ECO:0000259" key="14">
    <source>
        <dbReference type="PROSITE" id="PS50011"/>
    </source>
</evidence>
<sequence length="430" mass="48294">MGICFSIEEQEQLQHHQQQQRLYQRQQQQQLQLLNTSQVEVRHESATSINSQEKNGSSNSLAPKNVNDLRENPVNSNVDIFTYEEMRLATKRFRPDLILGEGGFGIVYKGVIDENVRPGYASTQVAIKELNREGFQGDREWLKIKALVLIVSSSYLVLVVGVGSTLTWSRRMKIALDAAKGLAFLHCAERPVIYRDFKTSNILLDADFNAKLSDFGLAKDGPMGDQTHVSTRVMGTYGYAAPEYVMTGHLTARSDVYGFGVVLLELLIGRKALDKSRPSREHNLVEWARPLLNNNKKLLRILDPRLEGQYSNRAAMKVAHLAYQCLSQNPKGRPLMSQVVDILETFQSKAENHEEAMLQSGGSLTLYEVPKGIPVTQSEKREPFRSERAPEVRSSKPGKGRSKSEPFNDADVYSPSPDLLSNEKSASTRR</sequence>
<dbReference type="GO" id="GO:0004674">
    <property type="term" value="F:protein serine/threonine kinase activity"/>
    <property type="evidence" value="ECO:0007669"/>
    <property type="project" value="UniProtKB-KW"/>
</dbReference>
<accession>A0AAW0JT48</accession>
<dbReference type="Proteomes" id="UP000237347">
    <property type="component" value="Unassembled WGS sequence"/>
</dbReference>
<evidence type="ECO:0000256" key="2">
    <source>
        <dbReference type="ARBA" id="ARBA00008684"/>
    </source>
</evidence>
<evidence type="ECO:0000256" key="5">
    <source>
        <dbReference type="ARBA" id="ARBA00022679"/>
    </source>
</evidence>
<comment type="similarity">
    <text evidence="2">Belongs to the protein kinase superfamily. Ser/Thr protein kinase family.</text>
</comment>
<keyword evidence="13" id="KW-0812">Transmembrane</keyword>
<dbReference type="AlphaFoldDB" id="A0AAW0JT48"/>
<evidence type="ECO:0000313" key="15">
    <source>
        <dbReference type="EMBL" id="KAK7829890.1"/>
    </source>
</evidence>
<dbReference type="PROSITE" id="PS00107">
    <property type="entry name" value="PROTEIN_KINASE_ATP"/>
    <property type="match status" value="1"/>
</dbReference>
<comment type="subcellular location">
    <subcellularLocation>
        <location evidence="1">Cell membrane</location>
    </subcellularLocation>
</comment>
<name>A0AAW0JT48_QUESU</name>
<dbReference type="InterPro" id="IPR017441">
    <property type="entry name" value="Protein_kinase_ATP_BS"/>
</dbReference>
<protein>
    <submittedName>
        <fullName evidence="15">Serine/threonine-protein kinase pbl17</fullName>
    </submittedName>
</protein>
<keyword evidence="3" id="KW-1003">Cell membrane</keyword>
<evidence type="ECO:0000256" key="7">
    <source>
        <dbReference type="ARBA" id="ARBA00022777"/>
    </source>
</evidence>
<organism evidence="15 16">
    <name type="scientific">Quercus suber</name>
    <name type="common">Cork oak</name>
    <dbReference type="NCBI Taxonomy" id="58331"/>
    <lineage>
        <taxon>Eukaryota</taxon>
        <taxon>Viridiplantae</taxon>
        <taxon>Streptophyta</taxon>
        <taxon>Embryophyta</taxon>
        <taxon>Tracheophyta</taxon>
        <taxon>Spermatophyta</taxon>
        <taxon>Magnoliopsida</taxon>
        <taxon>eudicotyledons</taxon>
        <taxon>Gunneridae</taxon>
        <taxon>Pentapetalae</taxon>
        <taxon>rosids</taxon>
        <taxon>fabids</taxon>
        <taxon>Fagales</taxon>
        <taxon>Fagaceae</taxon>
        <taxon>Quercus</taxon>
    </lineage>
</organism>
<dbReference type="Gene3D" id="1.10.510.10">
    <property type="entry name" value="Transferase(Phosphotransferase) domain 1"/>
    <property type="match status" value="1"/>
</dbReference>
<keyword evidence="5" id="KW-0808">Transferase</keyword>
<feature type="compositionally biased region" description="Polar residues" evidence="12">
    <location>
        <begin position="46"/>
        <end position="62"/>
    </location>
</feature>
<gene>
    <name evidence="15" type="primary">PBL17_1</name>
    <name evidence="15" type="ORF">CFP56_028609</name>
</gene>
<dbReference type="GO" id="GO:0005524">
    <property type="term" value="F:ATP binding"/>
    <property type="evidence" value="ECO:0007669"/>
    <property type="project" value="UniProtKB-UniRule"/>
</dbReference>
<dbReference type="EMBL" id="PKMF04000470">
    <property type="protein sequence ID" value="KAK7829890.1"/>
    <property type="molecule type" value="Genomic_DNA"/>
</dbReference>
<dbReference type="GO" id="GO:0005886">
    <property type="term" value="C:plasma membrane"/>
    <property type="evidence" value="ECO:0007669"/>
    <property type="project" value="UniProtKB-SubCell"/>
</dbReference>
<keyword evidence="8 10" id="KW-0067">ATP-binding</keyword>
<dbReference type="InterPro" id="IPR050823">
    <property type="entry name" value="Plant_Ser_Thr_Prot_Kinase"/>
</dbReference>
<evidence type="ECO:0000256" key="10">
    <source>
        <dbReference type="PROSITE-ProRule" id="PRU10141"/>
    </source>
</evidence>
<feature type="binding site" evidence="10">
    <location>
        <position position="128"/>
    </location>
    <ligand>
        <name>ATP</name>
        <dbReference type="ChEBI" id="CHEBI:30616"/>
    </ligand>
</feature>
<keyword evidence="6 10" id="KW-0547">Nucleotide-binding</keyword>
<comment type="caution">
    <text evidence="15">The sequence shown here is derived from an EMBL/GenBank/DDBJ whole genome shotgun (WGS) entry which is preliminary data.</text>
</comment>
<evidence type="ECO:0000256" key="11">
    <source>
        <dbReference type="RuleBase" id="RU000304"/>
    </source>
</evidence>